<evidence type="ECO:0000313" key="6">
    <source>
        <dbReference type="Proteomes" id="UP000782519"/>
    </source>
</evidence>
<reference evidence="5" key="1">
    <citation type="submission" date="2020-07" db="EMBL/GenBank/DDBJ databases">
        <title>Huge and variable diversity of episymbiotic CPR bacteria and DPANN archaea in groundwater ecosystems.</title>
        <authorList>
            <person name="He C.Y."/>
            <person name="Keren R."/>
            <person name="Whittaker M."/>
            <person name="Farag I.F."/>
            <person name="Doudna J."/>
            <person name="Cate J.H.D."/>
            <person name="Banfield J.F."/>
        </authorList>
    </citation>
    <scope>NUCLEOTIDE SEQUENCE</scope>
    <source>
        <strain evidence="5">NC_groundwater_1818_Pr3_B-0.1um_66_35</strain>
    </source>
</reference>
<dbReference type="Proteomes" id="UP000782519">
    <property type="component" value="Unassembled WGS sequence"/>
</dbReference>
<name>A0A933W2A0_RHOPL</name>
<dbReference type="AlphaFoldDB" id="A0A933W2A0"/>
<feature type="domain" description="CBS" evidence="4">
    <location>
        <begin position="97"/>
        <end position="153"/>
    </location>
</feature>
<gene>
    <name evidence="5" type="ORF">HZA66_11655</name>
</gene>
<dbReference type="InterPro" id="IPR046342">
    <property type="entry name" value="CBS_dom_sf"/>
</dbReference>
<feature type="domain" description="CBS" evidence="4">
    <location>
        <begin position="7"/>
        <end position="63"/>
    </location>
</feature>
<protein>
    <submittedName>
        <fullName evidence="5">CBS domain-containing protein</fullName>
    </submittedName>
</protein>
<evidence type="ECO:0000256" key="3">
    <source>
        <dbReference type="SAM" id="MobiDB-lite"/>
    </source>
</evidence>
<dbReference type="InterPro" id="IPR051257">
    <property type="entry name" value="Diverse_CBS-Domain"/>
</dbReference>
<dbReference type="Pfam" id="PF00571">
    <property type="entry name" value="CBS"/>
    <property type="match status" value="2"/>
</dbReference>
<dbReference type="EMBL" id="JACRJB010000030">
    <property type="protein sequence ID" value="MBI5130088.1"/>
    <property type="molecule type" value="Genomic_DNA"/>
</dbReference>
<evidence type="ECO:0000256" key="1">
    <source>
        <dbReference type="ARBA" id="ARBA00023122"/>
    </source>
</evidence>
<feature type="compositionally biased region" description="Basic and acidic residues" evidence="3">
    <location>
        <begin position="206"/>
        <end position="225"/>
    </location>
</feature>
<feature type="region of interest" description="Disordered" evidence="3">
    <location>
        <begin position="206"/>
        <end position="229"/>
    </location>
</feature>
<dbReference type="InterPro" id="IPR000644">
    <property type="entry name" value="CBS_dom"/>
</dbReference>
<dbReference type="CDD" id="cd04586">
    <property type="entry name" value="CBS_pair_BON_assoc"/>
    <property type="match status" value="1"/>
</dbReference>
<dbReference type="PANTHER" id="PTHR43080">
    <property type="entry name" value="CBS DOMAIN-CONTAINING PROTEIN CBSX3, MITOCHONDRIAL"/>
    <property type="match status" value="1"/>
</dbReference>
<organism evidence="5 6">
    <name type="scientific">Rhodopseudomonas palustris</name>
    <dbReference type="NCBI Taxonomy" id="1076"/>
    <lineage>
        <taxon>Bacteria</taxon>
        <taxon>Pseudomonadati</taxon>
        <taxon>Pseudomonadota</taxon>
        <taxon>Alphaproteobacteria</taxon>
        <taxon>Hyphomicrobiales</taxon>
        <taxon>Nitrobacteraceae</taxon>
        <taxon>Rhodopseudomonas</taxon>
    </lineage>
</organism>
<accession>A0A933W2A0</accession>
<evidence type="ECO:0000313" key="5">
    <source>
        <dbReference type="EMBL" id="MBI5130088.1"/>
    </source>
</evidence>
<proteinExistence type="predicted"/>
<evidence type="ECO:0000256" key="2">
    <source>
        <dbReference type="PROSITE-ProRule" id="PRU00703"/>
    </source>
</evidence>
<dbReference type="PANTHER" id="PTHR43080:SF26">
    <property type="entry name" value="REGULATORY PROTEIN"/>
    <property type="match status" value="1"/>
</dbReference>
<dbReference type="SMART" id="SM00116">
    <property type="entry name" value="CBS"/>
    <property type="match status" value="2"/>
</dbReference>
<dbReference type="SUPFAM" id="SSF54631">
    <property type="entry name" value="CBS-domain pair"/>
    <property type="match status" value="1"/>
</dbReference>
<dbReference type="PROSITE" id="PS51371">
    <property type="entry name" value="CBS"/>
    <property type="match status" value="2"/>
</dbReference>
<evidence type="ECO:0000259" key="4">
    <source>
        <dbReference type="PROSITE" id="PS51371"/>
    </source>
</evidence>
<keyword evidence="1 2" id="KW-0129">CBS domain</keyword>
<sequence length="339" mass="37560">MKAADVMTTNIVTVRPEASVRAVAETLLKHGISAVPVVDGEGRPLGVISEGDLMPRNEKAREARRDWWLQILSEGDAVHPDYLQFLKSDHRTAAQIMVSPVLTVDESVSLAEIADMLFENNIKRVPVLRDGRIVGIVSRADLLKTIAGPGHLRGRDPVHDDGSALPMASDKLEALSQKHKAAAPPPHDPAADEVSASAFQALRVEHEQHEEEQRREAKRIADEKHHRQASQMLASHLTDEAWEHMMHNARATAKKGEEEHLLLRFPAELCSDHGRAVNAPDPEWPSTLRGMAADIYLRWKAELRPHGFSLQARVVDFPDGIPGDIGLYLSWGKHDDVAH</sequence>
<comment type="caution">
    <text evidence="5">The sequence shown here is derived from an EMBL/GenBank/DDBJ whole genome shotgun (WGS) entry which is preliminary data.</text>
</comment>
<dbReference type="Gene3D" id="3.10.580.10">
    <property type="entry name" value="CBS-domain"/>
    <property type="match status" value="1"/>
</dbReference>